<dbReference type="OrthoDB" id="10509223at2759"/>
<dbReference type="RefSeq" id="XP_022670310.1">
    <property type="nucleotide sequence ID" value="XM_022814575.1"/>
</dbReference>
<feature type="coiled-coil region" evidence="1">
    <location>
        <begin position="1232"/>
        <end position="1390"/>
    </location>
</feature>
<dbReference type="InParanoid" id="A0A7M7KQ80"/>
<dbReference type="PANTHER" id="PTHR23159:SF31">
    <property type="entry name" value="CENTROSOME-ASSOCIATED PROTEIN CEP250 ISOFORM X1"/>
    <property type="match status" value="1"/>
</dbReference>
<feature type="coiled-coil region" evidence="1">
    <location>
        <begin position="1155"/>
        <end position="1196"/>
    </location>
</feature>
<dbReference type="PANTHER" id="PTHR23159">
    <property type="entry name" value="CENTROSOMAL PROTEIN 2"/>
    <property type="match status" value="1"/>
</dbReference>
<keyword evidence="4" id="KW-1185">Reference proteome</keyword>
<feature type="coiled-coil region" evidence="1">
    <location>
        <begin position="1441"/>
        <end position="1475"/>
    </location>
</feature>
<proteinExistence type="predicted"/>
<dbReference type="KEGG" id="vde:111254082"/>
<reference evidence="3" key="1">
    <citation type="submission" date="2021-01" db="UniProtKB">
        <authorList>
            <consortium name="EnsemblMetazoa"/>
        </authorList>
    </citation>
    <scope>IDENTIFICATION</scope>
</reference>
<feature type="coiled-coil region" evidence="1">
    <location>
        <begin position="249"/>
        <end position="276"/>
    </location>
</feature>
<sequence length="1553" mass="176072">MAGKSSASITSATTAEDATVFDNARVVEASTGDGRRSNKASDDSDKNRYPAAATTAVAAADSADTTVTQAATAAVVVNTTTTIGCVECVTGETNPTLEVESSCYAPVITPDTPRKAAASPALTFADTDEGESFSHNHRPHRSVDAGPTDDRGLPLEREVVVKADCDIARTNCRTNSKPAATIAGTEPDRGSRGATRELDGADASHSEQTEATGIVSIEATTTNSCYTAAREQRQEELPVREKASVWEEHPKVCQQLQEWRERYEDLERDLLKLQEGKQIVRHDTTLSSTQQTATYDVETSSTVTVVTYNTSTEDLEETREVIQSDTDNINRLLRRQVRLLAQTNFSLGRKVDRLTKSLTTRDNTQDRFRSFVASEKKTLVDLSNLVSSFKKDYSRLRTTVSLFLSEYRNELSEQKSNLNLQMAEAANLSRVTDLVATAVGNVVEEVTELNADETSFDLIDVPKIMVHSGSMTDDELQNSDPLRLTCQVFTPEQELSALYAAFERVLEVIALPANQQLVYGLRSLLSSNGSIESVVALVNENLQSVPRSGLPSRSRTPIDRDDDELPVDAIIHKLQYEAKIRELEQEVAAIANEKQRLANELNKAIQSTSHAAAQIARERPTRMDYEAIHPLKETTSHRYDEASRLQEDSRTREEVVLEVTPAAGGGTSRIGVARDGNYTGCDSGVKEIFHVPLSEGSSLSEDSASRWCSEIQGLREHINTLQRQLNAQKELSERLLREKARMLEQVAELRDEKRRLEDSAIHRSREQQMHIETLSMRCEQLQDERGSERKERLDGQIIGSLKAELEKLGDEVRQLSEENLHLKNKTILTRHDWQNIVQKRSSETRRHELEKLQLQEQAEDARADSVAMHREVDHLQGRLLQLTKELTASKEDGQKERAKAEAAQQASAHLEKEIDKIRLFYEEQAQDNRTCHQKAIEELKSGYEAQISELRTRFKSTADEYNSRLKHEMFPVLDEFQRLNIAVVEAEAEVASLRGLLEREKTECDRRHETERTLREQIASLSSDLSERREKCEELLGQLGEIQASHGAQLVTLANTQRAAVALKTECDRQRRSAEKSAAERAELERELLTLREAKNQNDTVIQNECSHMQERIVVLLREKEGLSTELTETRDEGEVLRGRITLLEMQLEEHRKRLVDEGEAREKESQRMAELKEQLNSARAELDIYREKMGKLEWQRTELLECRERLRRLDSALLPLTQQASCVPEAVEEAVARLTDELETLRGRLGSTEHQLTNVRTLSLSESLRNFEDSKKATELQRELTVKDARINALEQRLLRLQTEIELERQSEETRFTEGLPLQQHNKVLMHAELSKASTSLKLMEEKYEEEMENERQANQRLREQMEQLRDDCESLRRALQKTQDEVEGLRQVQPIAKITQRGSPVRGSSMEQQDLSNSRALIVGCSHNVGGGHHDSKEHHTREKNYEQLYRRLKHDYNNLRQKLETLRRLHKDAAYKQFTANNVLLNELSRSLHNVSVDPECMPEETQALCVIVEAFRAPRHQEAGSQQQPTQHETSTRIIPKCHRKKLEFGDHS</sequence>
<feature type="coiled-coil region" evidence="1">
    <location>
        <begin position="711"/>
        <end position="892"/>
    </location>
</feature>
<dbReference type="EnsemblMetazoa" id="XM_022814575">
    <property type="protein sequence ID" value="XP_022670310"/>
    <property type="gene ID" value="LOC111254082"/>
</dbReference>
<protein>
    <submittedName>
        <fullName evidence="3">Uncharacterized protein</fullName>
    </submittedName>
</protein>
<feature type="compositionally biased region" description="Basic and acidic residues" evidence="2">
    <location>
        <begin position="33"/>
        <end position="48"/>
    </location>
</feature>
<feature type="region of interest" description="Disordered" evidence="2">
    <location>
        <begin position="178"/>
        <end position="210"/>
    </location>
</feature>
<evidence type="ECO:0000256" key="1">
    <source>
        <dbReference type="SAM" id="Coils"/>
    </source>
</evidence>
<dbReference type="GeneID" id="111254082"/>
<feature type="coiled-coil region" evidence="1">
    <location>
        <begin position="573"/>
        <end position="607"/>
    </location>
</feature>
<evidence type="ECO:0000256" key="2">
    <source>
        <dbReference type="SAM" id="MobiDB-lite"/>
    </source>
</evidence>
<evidence type="ECO:0000313" key="4">
    <source>
        <dbReference type="Proteomes" id="UP000594260"/>
    </source>
</evidence>
<feature type="region of interest" description="Disordered" evidence="2">
    <location>
        <begin position="127"/>
        <end position="152"/>
    </location>
</feature>
<accession>A0A7M7KQ80</accession>
<keyword evidence="1" id="KW-0175">Coiled coil</keyword>
<feature type="coiled-coil region" evidence="1">
    <location>
        <begin position="1067"/>
        <end position="1104"/>
    </location>
</feature>
<name>A0A7M7KQ80_VARDE</name>
<organism evidence="3 4">
    <name type="scientific">Varroa destructor</name>
    <name type="common">Honeybee mite</name>
    <dbReference type="NCBI Taxonomy" id="109461"/>
    <lineage>
        <taxon>Eukaryota</taxon>
        <taxon>Metazoa</taxon>
        <taxon>Ecdysozoa</taxon>
        <taxon>Arthropoda</taxon>
        <taxon>Chelicerata</taxon>
        <taxon>Arachnida</taxon>
        <taxon>Acari</taxon>
        <taxon>Parasitiformes</taxon>
        <taxon>Mesostigmata</taxon>
        <taxon>Gamasina</taxon>
        <taxon>Dermanyssoidea</taxon>
        <taxon>Varroidae</taxon>
        <taxon>Varroa</taxon>
    </lineage>
</organism>
<dbReference type="Proteomes" id="UP000594260">
    <property type="component" value="Unplaced"/>
</dbReference>
<feature type="compositionally biased region" description="Basic and acidic residues" evidence="2">
    <location>
        <begin position="186"/>
        <end position="208"/>
    </location>
</feature>
<evidence type="ECO:0000313" key="3">
    <source>
        <dbReference type="EnsemblMetazoa" id="XP_022670310"/>
    </source>
</evidence>
<feature type="region of interest" description="Disordered" evidence="2">
    <location>
        <begin position="26"/>
        <end position="49"/>
    </location>
</feature>